<accession>A0A6N2S5V2</accession>
<feature type="transmembrane region" description="Helical" evidence="1">
    <location>
        <begin position="105"/>
        <end position="123"/>
    </location>
</feature>
<keyword evidence="1" id="KW-0472">Membrane</keyword>
<sequence length="232" mass="26212">MKKSVDGKKGINITETEKKIKIAGWILVYSNLAAVLIGGKIKLFLLAAILLATYAMYLRFYPYMYFDTISKKVQGLVFQLPFIGAGIALVLCLSSLNLYECSFADYTKIAVGITMVLVIPYFIKSSKTKAPQRLVRKISVVFAVFVLSFGITFPVNYLLTFEKPIHETIKITDKELSTSGKELDYYLYGSWKGEEERFSVSRSVYGRTSIGDIQKICIKHSILGLEYYTVHE</sequence>
<evidence type="ECO:0000256" key="1">
    <source>
        <dbReference type="SAM" id="Phobius"/>
    </source>
</evidence>
<keyword evidence="1" id="KW-0812">Transmembrane</keyword>
<dbReference type="AlphaFoldDB" id="A0A6N2S5V2"/>
<dbReference type="RefSeq" id="WP_156353334.1">
    <property type="nucleotide sequence ID" value="NZ_CACRST010000010.1"/>
</dbReference>
<keyword evidence="1" id="KW-1133">Transmembrane helix</keyword>
<name>A0A6N2S5V2_9FIRM</name>
<protein>
    <submittedName>
        <fullName evidence="2">Uncharacterized protein</fullName>
    </submittedName>
</protein>
<dbReference type="EMBL" id="CACRST010000010">
    <property type="protein sequence ID" value="VYS88556.1"/>
    <property type="molecule type" value="Genomic_DNA"/>
</dbReference>
<proteinExistence type="predicted"/>
<feature type="transmembrane region" description="Helical" evidence="1">
    <location>
        <begin position="43"/>
        <end position="64"/>
    </location>
</feature>
<feature type="transmembrane region" description="Helical" evidence="1">
    <location>
        <begin position="135"/>
        <end position="159"/>
    </location>
</feature>
<feature type="transmembrane region" description="Helical" evidence="1">
    <location>
        <begin position="20"/>
        <end position="37"/>
    </location>
</feature>
<feature type="transmembrane region" description="Helical" evidence="1">
    <location>
        <begin position="76"/>
        <end position="99"/>
    </location>
</feature>
<gene>
    <name evidence="2" type="ORF">BGLFYP119_00975</name>
</gene>
<organism evidence="2">
    <name type="scientific">Blautia glucerasea</name>
    <dbReference type="NCBI Taxonomy" id="536633"/>
    <lineage>
        <taxon>Bacteria</taxon>
        <taxon>Bacillati</taxon>
        <taxon>Bacillota</taxon>
        <taxon>Clostridia</taxon>
        <taxon>Lachnospirales</taxon>
        <taxon>Lachnospiraceae</taxon>
        <taxon>Blautia</taxon>
    </lineage>
</organism>
<reference evidence="2" key="1">
    <citation type="submission" date="2019-11" db="EMBL/GenBank/DDBJ databases">
        <authorList>
            <person name="Feng L."/>
        </authorList>
    </citation>
    <scope>NUCLEOTIDE SEQUENCE</scope>
    <source>
        <strain evidence="2">BgluceraseaLFYP119</strain>
    </source>
</reference>
<evidence type="ECO:0000313" key="2">
    <source>
        <dbReference type="EMBL" id="VYS88556.1"/>
    </source>
</evidence>